<sequence length="703" mass="80063">MISFNQRPVGGGDFNQESSDPSSRPVNLQPDDDQPFSWASDEDSLYRTGDFSHAVFKYINDILMEEDLEDEHPVLQDSLAVQAAEKSFYDALGQKYPPSSSSFPPFTQQIAATPDANFSSTTSSADSCYINSATSNFTESYPISNQWEFECSDVSNFPESDPISNQCEFECSFAQPSHVATPESSSPVRDFRESLVSYEEFANNSFQYKNPVNFSQMMGNSSMSRSTEKEKVNLSNGSKGRKHHQCEDSGCSDDERRNKQSVGCSEELEQLELIDKTFLVKVVNRESIPCPLYDESRNKASKILQNEELLQASSTRIRRMTKRTEMVDLWTLLTQCAQAAGSGDQRTAYKVLTKIRQHSSPFGDANQRLAHYFANGLDARLAGPGRVYRTPSAGNLATAADILKAYQLYVSITPFRIMTNTLASGTIARVAEKVTRLHVIDFGIGYGFQWPCFIHRLSTRPGGPPKIRFTGIDLPQPGFRPAERVEETGRRLKRLAERLNVPFEYNAIAQRWETITYEDLKIDRDEMIAVNCMMRLKNLPDDTIVANSPRDVILKLIKQVNPDIFLHGVVNASYNAPTFSSRFREAMFYFSAFFDMFEATTTREDQERLVFEREEFGKEIMNVAAFEGLERVERPETYKQWQARNMRIGFRQVPFHQDIVRRARNIISDYHKDFVFDEDGHWALMGWKGRIVQAISAWKPIQD</sequence>
<reference evidence="7 8" key="1">
    <citation type="submission" date="2021-09" db="EMBL/GenBank/DDBJ databases">
        <title>Genomic insights and catalytic innovation underlie evolution of tropane alkaloids biosynthesis.</title>
        <authorList>
            <person name="Wang Y.-J."/>
            <person name="Tian T."/>
            <person name="Huang J.-P."/>
            <person name="Huang S.-X."/>
        </authorList>
    </citation>
    <scope>NUCLEOTIDE SEQUENCE [LARGE SCALE GENOMIC DNA]</scope>
    <source>
        <strain evidence="7">KIB-2018</strain>
        <tissue evidence="7">Leaf</tissue>
    </source>
</reference>
<dbReference type="PROSITE" id="PS50985">
    <property type="entry name" value="GRAS"/>
    <property type="match status" value="1"/>
</dbReference>
<evidence type="ECO:0000256" key="4">
    <source>
        <dbReference type="ARBA" id="ARBA00023242"/>
    </source>
</evidence>
<feature type="region of interest" description="VHIID" evidence="5">
    <location>
        <begin position="406"/>
        <end position="471"/>
    </location>
</feature>
<dbReference type="EMBL" id="JAIWQS010000011">
    <property type="protein sequence ID" value="KAJ8750521.1"/>
    <property type="molecule type" value="Genomic_DNA"/>
</dbReference>
<evidence type="ECO:0000256" key="1">
    <source>
        <dbReference type="ARBA" id="ARBA00004123"/>
    </source>
</evidence>
<evidence type="ECO:0000256" key="6">
    <source>
        <dbReference type="SAM" id="MobiDB-lite"/>
    </source>
</evidence>
<dbReference type="Pfam" id="PF03514">
    <property type="entry name" value="GRAS"/>
    <property type="match status" value="1"/>
</dbReference>
<proteinExistence type="inferred from homology"/>
<gene>
    <name evidence="7" type="ORF">K2173_015673</name>
</gene>
<protein>
    <submittedName>
        <fullName evidence="7">Uncharacterized protein</fullName>
    </submittedName>
</protein>
<feature type="short sequence motif" description="VHIID" evidence="5">
    <location>
        <begin position="437"/>
        <end position="441"/>
    </location>
</feature>
<keyword evidence="8" id="KW-1185">Reference proteome</keyword>
<feature type="region of interest" description="SAW" evidence="5">
    <location>
        <begin position="625"/>
        <end position="699"/>
    </location>
</feature>
<evidence type="ECO:0000256" key="3">
    <source>
        <dbReference type="ARBA" id="ARBA00023163"/>
    </source>
</evidence>
<evidence type="ECO:0000313" key="7">
    <source>
        <dbReference type="EMBL" id="KAJ8750521.1"/>
    </source>
</evidence>
<dbReference type="AlphaFoldDB" id="A0AAV8SE57"/>
<feature type="region of interest" description="Leucine repeat II (LRII)" evidence="5">
    <location>
        <begin position="487"/>
        <end position="519"/>
    </location>
</feature>
<dbReference type="Proteomes" id="UP001159364">
    <property type="component" value="Linkage Group LG11"/>
</dbReference>
<keyword evidence="4" id="KW-0539">Nucleus</keyword>
<accession>A0AAV8SE57</accession>
<comment type="caution">
    <text evidence="7">The sequence shown here is derived from an EMBL/GenBank/DDBJ whole genome shotgun (WGS) entry which is preliminary data.</text>
</comment>
<dbReference type="GO" id="GO:0005634">
    <property type="term" value="C:nucleus"/>
    <property type="evidence" value="ECO:0007669"/>
    <property type="project" value="UniProtKB-SubCell"/>
</dbReference>
<feature type="region of interest" description="Disordered" evidence="6">
    <location>
        <begin position="1"/>
        <end position="41"/>
    </location>
</feature>
<organism evidence="7 8">
    <name type="scientific">Erythroxylum novogranatense</name>
    <dbReference type="NCBI Taxonomy" id="1862640"/>
    <lineage>
        <taxon>Eukaryota</taxon>
        <taxon>Viridiplantae</taxon>
        <taxon>Streptophyta</taxon>
        <taxon>Embryophyta</taxon>
        <taxon>Tracheophyta</taxon>
        <taxon>Spermatophyta</taxon>
        <taxon>Magnoliopsida</taxon>
        <taxon>eudicotyledons</taxon>
        <taxon>Gunneridae</taxon>
        <taxon>Pentapetalae</taxon>
        <taxon>rosids</taxon>
        <taxon>fabids</taxon>
        <taxon>Malpighiales</taxon>
        <taxon>Erythroxylaceae</taxon>
        <taxon>Erythroxylum</taxon>
    </lineage>
</organism>
<feature type="compositionally biased region" description="Polar residues" evidence="6">
    <location>
        <begin position="15"/>
        <end position="26"/>
    </location>
</feature>
<feature type="region of interest" description="Leucine repeat I (LRI)" evidence="5">
    <location>
        <begin position="327"/>
        <end position="387"/>
    </location>
</feature>
<comment type="subcellular location">
    <subcellularLocation>
        <location evidence="1">Nucleus</location>
    </subcellularLocation>
</comment>
<keyword evidence="2" id="KW-0805">Transcription regulation</keyword>
<evidence type="ECO:0000313" key="8">
    <source>
        <dbReference type="Proteomes" id="UP001159364"/>
    </source>
</evidence>
<comment type="similarity">
    <text evidence="5">Belongs to the GRAS family.</text>
</comment>
<dbReference type="InterPro" id="IPR005202">
    <property type="entry name" value="TF_GRAS"/>
</dbReference>
<keyword evidence="3" id="KW-0804">Transcription</keyword>
<evidence type="ECO:0000256" key="2">
    <source>
        <dbReference type="ARBA" id="ARBA00023015"/>
    </source>
</evidence>
<feature type="region of interest" description="Disordered" evidence="6">
    <location>
        <begin position="217"/>
        <end position="258"/>
    </location>
</feature>
<dbReference type="PANTHER" id="PTHR31636">
    <property type="entry name" value="OSJNBA0084A10.13 PROTEIN-RELATED"/>
    <property type="match status" value="1"/>
</dbReference>
<name>A0AAV8SE57_9ROSI</name>
<evidence type="ECO:0000256" key="5">
    <source>
        <dbReference type="PROSITE-ProRule" id="PRU01191"/>
    </source>
</evidence>
<comment type="caution">
    <text evidence="5">Lacks conserved residue(s) required for the propagation of feature annotation.</text>
</comment>